<evidence type="ECO:0000256" key="2">
    <source>
        <dbReference type="SAM" id="Phobius"/>
    </source>
</evidence>
<evidence type="ECO:0000313" key="4">
    <source>
        <dbReference type="Proteomes" id="UP000663856"/>
    </source>
</evidence>
<dbReference type="Proteomes" id="UP000663856">
    <property type="component" value="Unassembled WGS sequence"/>
</dbReference>
<feature type="region of interest" description="Disordered" evidence="1">
    <location>
        <begin position="286"/>
        <end position="308"/>
    </location>
</feature>
<dbReference type="EMBL" id="CAJNRF010000057">
    <property type="protein sequence ID" value="CAF1933776.1"/>
    <property type="molecule type" value="Genomic_DNA"/>
</dbReference>
<dbReference type="AlphaFoldDB" id="A0A816LBH8"/>
<comment type="caution">
    <text evidence="3">The sequence shown here is derived from an EMBL/GenBank/DDBJ whole genome shotgun (WGS) entry which is preliminary data.</text>
</comment>
<gene>
    <name evidence="3" type="ORF">WKI299_LOCUS1009</name>
</gene>
<feature type="transmembrane region" description="Helical" evidence="2">
    <location>
        <begin position="21"/>
        <end position="42"/>
    </location>
</feature>
<dbReference type="InterPro" id="IPR050938">
    <property type="entry name" value="Collagen_Structural_Proteins"/>
</dbReference>
<protein>
    <submittedName>
        <fullName evidence="3">Uncharacterized protein</fullName>
    </submittedName>
</protein>
<feature type="compositionally biased region" description="Pro residues" evidence="1">
    <location>
        <begin position="203"/>
        <end position="214"/>
    </location>
</feature>
<feature type="compositionally biased region" description="Low complexity" evidence="1">
    <location>
        <begin position="290"/>
        <end position="300"/>
    </location>
</feature>
<feature type="compositionally biased region" description="Low complexity" evidence="1">
    <location>
        <begin position="384"/>
        <end position="396"/>
    </location>
</feature>
<dbReference type="InterPro" id="IPR008160">
    <property type="entry name" value="Collagen"/>
</dbReference>
<name>A0A816LBH8_9BILA</name>
<feature type="compositionally biased region" description="Basic and acidic residues" evidence="1">
    <location>
        <begin position="440"/>
        <end position="453"/>
    </location>
</feature>
<keyword evidence="2" id="KW-0812">Transmembrane</keyword>
<feature type="region of interest" description="Disordered" evidence="1">
    <location>
        <begin position="350"/>
        <end position="471"/>
    </location>
</feature>
<accession>A0A816LBH8</accession>
<keyword evidence="2" id="KW-0472">Membrane</keyword>
<feature type="region of interest" description="Disordered" evidence="1">
    <location>
        <begin position="201"/>
        <end position="220"/>
    </location>
</feature>
<reference evidence="3" key="1">
    <citation type="submission" date="2021-02" db="EMBL/GenBank/DDBJ databases">
        <authorList>
            <person name="Nowell W R."/>
        </authorList>
    </citation>
    <scope>NUCLEOTIDE SEQUENCE</scope>
</reference>
<dbReference type="PANTHER" id="PTHR37456">
    <property type="entry name" value="SI:CH211-266K2.1"/>
    <property type="match status" value="1"/>
</dbReference>
<sequence>MPIDKRKMTHITNNRKWLPSISISTNSICLLLIFISIAWNAYNTYEHQVLIENQTKLENILEELLPSRSTFSTSLNQIQTRTKSCIEQWFTKIFRLIHQLTTKDMANNSNIIAEPYTNVLRQRRNIQQLQQSNCLCPPGTKGEKGDRGFIGFTGEMGPKGDRGFPGSIVWSGVKGDKGEPGRDADIIRQGMLISSSAQVKYIPGPPGPPGPPGSPGLKGDIGLPGPIGIGEIGPPGKDGLLGEKGEKGDRGPFVRPKVRRYVFMKGDPGPPGIKGDRGDFVVGSKGDRGSSGLPGSPGIPGQNGRDGIDGLRGDMGLQGPPGRKGDRGIKGEPGFIQKVDFNSTHIVLMGPPGVPGPKGRIGLPGQPGSDGEKGDRGDSGPMGIVGPRGDVGPPGDIGKGEKGDRGPMGLPGYSMNMPDIHRKRSTGGRSEPGLQGPPGERGEKGEEGREGRRGLRGRPGLPGPAGTDALPCPRELLANFENACQECCKKP</sequence>
<organism evidence="3 4">
    <name type="scientific">Rotaria magnacalcarata</name>
    <dbReference type="NCBI Taxonomy" id="392030"/>
    <lineage>
        <taxon>Eukaryota</taxon>
        <taxon>Metazoa</taxon>
        <taxon>Spiralia</taxon>
        <taxon>Gnathifera</taxon>
        <taxon>Rotifera</taxon>
        <taxon>Eurotatoria</taxon>
        <taxon>Bdelloidea</taxon>
        <taxon>Philodinida</taxon>
        <taxon>Philodinidae</taxon>
        <taxon>Rotaria</taxon>
    </lineage>
</organism>
<keyword evidence="2" id="KW-1133">Transmembrane helix</keyword>
<dbReference type="PANTHER" id="PTHR37456:SF6">
    <property type="entry name" value="COLLAGEN ALPHA-1(XXIII) CHAIN-LIKE ISOFORM X2"/>
    <property type="match status" value="1"/>
</dbReference>
<evidence type="ECO:0000256" key="1">
    <source>
        <dbReference type="SAM" id="MobiDB-lite"/>
    </source>
</evidence>
<proteinExistence type="predicted"/>
<dbReference type="Pfam" id="PF01391">
    <property type="entry name" value="Collagen"/>
    <property type="match status" value="5"/>
</dbReference>
<evidence type="ECO:0000313" key="3">
    <source>
        <dbReference type="EMBL" id="CAF1933776.1"/>
    </source>
</evidence>